<gene>
    <name evidence="2" type="ORF">L210DRAFT_3219521</name>
</gene>
<protein>
    <submittedName>
        <fullName evidence="2">Uncharacterized protein</fullName>
    </submittedName>
</protein>
<comment type="caution">
    <text evidence="2">The sequence shown here is derived from an EMBL/GenBank/DDBJ whole genome shotgun (WGS) entry which is preliminary data.</text>
</comment>
<keyword evidence="1" id="KW-1133">Transmembrane helix</keyword>
<evidence type="ECO:0000313" key="3">
    <source>
        <dbReference type="Proteomes" id="UP001194468"/>
    </source>
</evidence>
<reference evidence="2" key="1">
    <citation type="submission" date="2019-10" db="EMBL/GenBank/DDBJ databases">
        <authorList>
            <consortium name="DOE Joint Genome Institute"/>
            <person name="Kuo A."/>
            <person name="Miyauchi S."/>
            <person name="Kiss E."/>
            <person name="Drula E."/>
            <person name="Kohler A."/>
            <person name="Sanchez-Garcia M."/>
            <person name="Andreopoulos B."/>
            <person name="Barry K.W."/>
            <person name="Bonito G."/>
            <person name="Buee M."/>
            <person name="Carver A."/>
            <person name="Chen C."/>
            <person name="Cichocki N."/>
            <person name="Clum A."/>
            <person name="Culley D."/>
            <person name="Crous P.W."/>
            <person name="Fauchery L."/>
            <person name="Girlanda M."/>
            <person name="Hayes R."/>
            <person name="Keri Z."/>
            <person name="LaButti K."/>
            <person name="Lipzen A."/>
            <person name="Lombard V."/>
            <person name="Magnuson J."/>
            <person name="Maillard F."/>
            <person name="Morin E."/>
            <person name="Murat C."/>
            <person name="Nolan M."/>
            <person name="Ohm R."/>
            <person name="Pangilinan J."/>
            <person name="Pereira M."/>
            <person name="Perotto S."/>
            <person name="Peter M."/>
            <person name="Riley R."/>
            <person name="Sitrit Y."/>
            <person name="Stielow B."/>
            <person name="Szollosi G."/>
            <person name="Zifcakova L."/>
            <person name="Stursova M."/>
            <person name="Spatafora J.W."/>
            <person name="Tedersoo L."/>
            <person name="Vaario L.-M."/>
            <person name="Yamada A."/>
            <person name="Yan M."/>
            <person name="Wang P."/>
            <person name="Xu J."/>
            <person name="Bruns T."/>
            <person name="Baldrian P."/>
            <person name="Vilgalys R."/>
            <person name="Henrissat B."/>
            <person name="Grigoriev I.V."/>
            <person name="Hibbett D."/>
            <person name="Nagy L.G."/>
            <person name="Martin F.M."/>
        </authorList>
    </citation>
    <scope>NUCLEOTIDE SEQUENCE</scope>
    <source>
        <strain evidence="2">BED1</strain>
    </source>
</reference>
<keyword evidence="1" id="KW-0472">Membrane</keyword>
<dbReference type="Proteomes" id="UP001194468">
    <property type="component" value="Unassembled WGS sequence"/>
</dbReference>
<reference evidence="2" key="2">
    <citation type="journal article" date="2020" name="Nat. Commun.">
        <title>Large-scale genome sequencing of mycorrhizal fungi provides insights into the early evolution of symbiotic traits.</title>
        <authorList>
            <person name="Miyauchi S."/>
            <person name="Kiss E."/>
            <person name="Kuo A."/>
            <person name="Drula E."/>
            <person name="Kohler A."/>
            <person name="Sanchez-Garcia M."/>
            <person name="Morin E."/>
            <person name="Andreopoulos B."/>
            <person name="Barry K.W."/>
            <person name="Bonito G."/>
            <person name="Buee M."/>
            <person name="Carver A."/>
            <person name="Chen C."/>
            <person name="Cichocki N."/>
            <person name="Clum A."/>
            <person name="Culley D."/>
            <person name="Crous P.W."/>
            <person name="Fauchery L."/>
            <person name="Girlanda M."/>
            <person name="Hayes R.D."/>
            <person name="Keri Z."/>
            <person name="LaButti K."/>
            <person name="Lipzen A."/>
            <person name="Lombard V."/>
            <person name="Magnuson J."/>
            <person name="Maillard F."/>
            <person name="Murat C."/>
            <person name="Nolan M."/>
            <person name="Ohm R.A."/>
            <person name="Pangilinan J."/>
            <person name="Pereira M.F."/>
            <person name="Perotto S."/>
            <person name="Peter M."/>
            <person name="Pfister S."/>
            <person name="Riley R."/>
            <person name="Sitrit Y."/>
            <person name="Stielow J.B."/>
            <person name="Szollosi G."/>
            <person name="Zifcakova L."/>
            <person name="Stursova M."/>
            <person name="Spatafora J.W."/>
            <person name="Tedersoo L."/>
            <person name="Vaario L.M."/>
            <person name="Yamada A."/>
            <person name="Yan M."/>
            <person name="Wang P."/>
            <person name="Xu J."/>
            <person name="Bruns T."/>
            <person name="Baldrian P."/>
            <person name="Vilgalys R."/>
            <person name="Dunand C."/>
            <person name="Henrissat B."/>
            <person name="Grigoriev I.V."/>
            <person name="Hibbett D."/>
            <person name="Nagy L.G."/>
            <person name="Martin F.M."/>
        </authorList>
    </citation>
    <scope>NUCLEOTIDE SEQUENCE</scope>
    <source>
        <strain evidence="2">BED1</strain>
    </source>
</reference>
<name>A0AAD4G8I3_BOLED</name>
<proteinExistence type="predicted"/>
<sequence>MQAAMPAKDMATATNAIVFIRSASCPSVRSIDMNLNVFSACWAVLAMGEAIIASVLPRKLAAIPNVASLGNGNGIAVFNDNVGRVHLIADVALRHAMLHAWARSIATVWMVGTGLAGLALISTLFLREYPVHRNMVCSDAVKNAGGSENTLTEDVQA</sequence>
<evidence type="ECO:0000256" key="1">
    <source>
        <dbReference type="SAM" id="Phobius"/>
    </source>
</evidence>
<evidence type="ECO:0000313" key="2">
    <source>
        <dbReference type="EMBL" id="KAF8425736.1"/>
    </source>
</evidence>
<dbReference type="AlphaFoldDB" id="A0AAD4G8I3"/>
<accession>A0AAD4G8I3</accession>
<feature type="transmembrane region" description="Helical" evidence="1">
    <location>
        <begin position="106"/>
        <end position="126"/>
    </location>
</feature>
<keyword evidence="1" id="KW-0812">Transmembrane</keyword>
<feature type="transmembrane region" description="Helical" evidence="1">
    <location>
        <begin position="37"/>
        <end position="56"/>
    </location>
</feature>
<organism evidence="2 3">
    <name type="scientific">Boletus edulis BED1</name>
    <dbReference type="NCBI Taxonomy" id="1328754"/>
    <lineage>
        <taxon>Eukaryota</taxon>
        <taxon>Fungi</taxon>
        <taxon>Dikarya</taxon>
        <taxon>Basidiomycota</taxon>
        <taxon>Agaricomycotina</taxon>
        <taxon>Agaricomycetes</taxon>
        <taxon>Agaricomycetidae</taxon>
        <taxon>Boletales</taxon>
        <taxon>Boletineae</taxon>
        <taxon>Boletaceae</taxon>
        <taxon>Boletoideae</taxon>
        <taxon>Boletus</taxon>
    </lineage>
</organism>
<dbReference type="EMBL" id="WHUW01000093">
    <property type="protein sequence ID" value="KAF8425736.1"/>
    <property type="molecule type" value="Genomic_DNA"/>
</dbReference>
<keyword evidence="3" id="KW-1185">Reference proteome</keyword>